<evidence type="ECO:0008006" key="10">
    <source>
        <dbReference type="Google" id="ProtNLM"/>
    </source>
</evidence>
<reference evidence="8 9" key="1">
    <citation type="journal article" date="2012" name="Nature">
        <title>Repeated polyploidization of Gossypium genomes and the evolution of spinnable cotton fibres.</title>
        <authorList>
            <person name="Paterson A.H."/>
            <person name="Wendel J.F."/>
            <person name="Gundlach H."/>
            <person name="Guo H."/>
            <person name="Jenkins J."/>
            <person name="Jin D."/>
            <person name="Llewellyn D."/>
            <person name="Showmaker K.C."/>
            <person name="Shu S."/>
            <person name="Udall J."/>
            <person name="Yoo M.J."/>
            <person name="Byers R."/>
            <person name="Chen W."/>
            <person name="Doron-Faigenboim A."/>
            <person name="Duke M.V."/>
            <person name="Gong L."/>
            <person name="Grimwood J."/>
            <person name="Grover C."/>
            <person name="Grupp K."/>
            <person name="Hu G."/>
            <person name="Lee T.H."/>
            <person name="Li J."/>
            <person name="Lin L."/>
            <person name="Liu T."/>
            <person name="Marler B.S."/>
            <person name="Page J.T."/>
            <person name="Roberts A.W."/>
            <person name="Romanel E."/>
            <person name="Sanders W.S."/>
            <person name="Szadkowski E."/>
            <person name="Tan X."/>
            <person name="Tang H."/>
            <person name="Xu C."/>
            <person name="Wang J."/>
            <person name="Wang Z."/>
            <person name="Zhang D."/>
            <person name="Zhang L."/>
            <person name="Ashrafi H."/>
            <person name="Bedon F."/>
            <person name="Bowers J.E."/>
            <person name="Brubaker C.L."/>
            <person name="Chee P.W."/>
            <person name="Das S."/>
            <person name="Gingle A.R."/>
            <person name="Haigler C.H."/>
            <person name="Harker D."/>
            <person name="Hoffmann L.V."/>
            <person name="Hovav R."/>
            <person name="Jones D.C."/>
            <person name="Lemke C."/>
            <person name="Mansoor S."/>
            <person name="ur Rahman M."/>
            <person name="Rainville L.N."/>
            <person name="Rambani A."/>
            <person name="Reddy U.K."/>
            <person name="Rong J.K."/>
            <person name="Saranga Y."/>
            <person name="Scheffler B.E."/>
            <person name="Scheffler J.A."/>
            <person name="Stelly D.M."/>
            <person name="Triplett B.A."/>
            <person name="Van Deynze A."/>
            <person name="Vaslin M.F."/>
            <person name="Waghmare V.N."/>
            <person name="Walford S.A."/>
            <person name="Wright R.J."/>
            <person name="Zaki E.A."/>
            <person name="Zhang T."/>
            <person name="Dennis E.S."/>
            <person name="Mayer K.F."/>
            <person name="Peterson D.G."/>
            <person name="Rokhsar D.S."/>
            <person name="Wang X."/>
            <person name="Schmutz J."/>
        </authorList>
    </citation>
    <scope>NUCLEOTIDE SEQUENCE [LARGE SCALE GENOMIC DNA]</scope>
</reference>
<dbReference type="PANTHER" id="PTHR32166">
    <property type="entry name" value="OSJNBA0013A04.12 PROTEIN"/>
    <property type="match status" value="1"/>
</dbReference>
<name>A0A0D2VN11_GOSRA</name>
<dbReference type="GO" id="GO:0008270">
    <property type="term" value="F:zinc ion binding"/>
    <property type="evidence" value="ECO:0007669"/>
    <property type="project" value="UniProtKB-KW"/>
</dbReference>
<dbReference type="eggNOG" id="ENOG502RJJK">
    <property type="taxonomic scope" value="Eukaryota"/>
</dbReference>
<sequence>MPPREEFPTKGLEGAPSNDIGWHFGTPVPNAKGNIVCKLCSKVVKGGITRFKEHIAHKTGNVAPCPNVIGVIRESMMNMLKEGNTKKIDKKRRKDEFLSQLREEEDEHEEFIDEVSAIRQATRENVYLESEYQRVRDWVNGLKTHWKELGATLMCDGWTNSLNQMHIINFLVYCSKGTIFWKSVDVSSVRSRDAEFYYCLLDLVVEEIGENYIVQIPSVAKVLDEAKKVICFIYNHIWTVDLMKKYTQGKQILRPALTRFATHFIQLEEITRQKQGYFLNPQFQFGVEHSENVLIETLEVFTYYNMRLKMRHQKRMSTDDINASFNPISLDHIFEDVDPLSEWLHEKVNPLLDGENAGVLPVDTSDDEIDVDQSQQQILSQSSSSSTLSQSGDGPDGDGLSPIDVDEWSIFYETIIKNRSMLNYI</sequence>
<dbReference type="Gramene" id="KJB72200">
    <property type="protein sequence ID" value="KJB72200"/>
    <property type="gene ID" value="B456_011G164900"/>
</dbReference>
<dbReference type="InterPro" id="IPR007021">
    <property type="entry name" value="DUF659"/>
</dbReference>
<feature type="domain" description="DUF659" evidence="7">
    <location>
        <begin position="126"/>
        <end position="237"/>
    </location>
</feature>
<dbReference type="PANTHER" id="PTHR32166:SF122">
    <property type="entry name" value="OS09G0499600 PROTEIN"/>
    <property type="match status" value="1"/>
</dbReference>
<gene>
    <name evidence="8" type="ORF">B456_011G164900</name>
</gene>
<keyword evidence="3" id="KW-0862">Zinc</keyword>
<dbReference type="InterPro" id="IPR003656">
    <property type="entry name" value="Znf_BED"/>
</dbReference>
<dbReference type="Pfam" id="PF02892">
    <property type="entry name" value="zf-BED"/>
    <property type="match status" value="1"/>
</dbReference>
<feature type="coiled-coil region" evidence="4">
    <location>
        <begin position="87"/>
        <end position="121"/>
    </location>
</feature>
<evidence type="ECO:0000259" key="6">
    <source>
        <dbReference type="Pfam" id="PF02892"/>
    </source>
</evidence>
<feature type="domain" description="BED-type" evidence="6">
    <location>
        <begin position="22"/>
        <end position="58"/>
    </location>
</feature>
<evidence type="ECO:0000256" key="2">
    <source>
        <dbReference type="ARBA" id="ARBA00022771"/>
    </source>
</evidence>
<protein>
    <recommendedName>
        <fullName evidence="10">BED-type domain-containing protein</fullName>
    </recommendedName>
</protein>
<evidence type="ECO:0000256" key="3">
    <source>
        <dbReference type="ARBA" id="ARBA00022833"/>
    </source>
</evidence>
<feature type="region of interest" description="Disordered" evidence="5">
    <location>
        <begin position="374"/>
        <end position="401"/>
    </location>
</feature>
<evidence type="ECO:0000256" key="5">
    <source>
        <dbReference type="SAM" id="MobiDB-lite"/>
    </source>
</evidence>
<evidence type="ECO:0000313" key="8">
    <source>
        <dbReference type="EMBL" id="KJB72200.1"/>
    </source>
</evidence>
<organism evidence="8 9">
    <name type="scientific">Gossypium raimondii</name>
    <name type="common">Peruvian cotton</name>
    <name type="synonym">Gossypium klotzschianum subsp. raimondii</name>
    <dbReference type="NCBI Taxonomy" id="29730"/>
    <lineage>
        <taxon>Eukaryota</taxon>
        <taxon>Viridiplantae</taxon>
        <taxon>Streptophyta</taxon>
        <taxon>Embryophyta</taxon>
        <taxon>Tracheophyta</taxon>
        <taxon>Spermatophyta</taxon>
        <taxon>Magnoliopsida</taxon>
        <taxon>eudicotyledons</taxon>
        <taxon>Gunneridae</taxon>
        <taxon>Pentapetalae</taxon>
        <taxon>rosids</taxon>
        <taxon>malvids</taxon>
        <taxon>Malvales</taxon>
        <taxon>Malvaceae</taxon>
        <taxon>Malvoideae</taxon>
        <taxon>Gossypium</taxon>
    </lineage>
</organism>
<dbReference type="Pfam" id="PF04937">
    <property type="entry name" value="DUF659"/>
    <property type="match status" value="1"/>
</dbReference>
<evidence type="ECO:0000259" key="7">
    <source>
        <dbReference type="Pfam" id="PF04937"/>
    </source>
</evidence>
<evidence type="ECO:0000256" key="1">
    <source>
        <dbReference type="ARBA" id="ARBA00022723"/>
    </source>
</evidence>
<evidence type="ECO:0000256" key="4">
    <source>
        <dbReference type="SAM" id="Coils"/>
    </source>
</evidence>
<proteinExistence type="predicted"/>
<dbReference type="AlphaFoldDB" id="A0A0D2VN11"/>
<evidence type="ECO:0000313" key="9">
    <source>
        <dbReference type="Proteomes" id="UP000032304"/>
    </source>
</evidence>
<accession>A0A0D2VN11</accession>
<keyword evidence="1" id="KW-0479">Metal-binding</keyword>
<dbReference type="STRING" id="29730.A0A0D2VN11"/>
<keyword evidence="9" id="KW-1185">Reference proteome</keyword>
<dbReference type="Proteomes" id="UP000032304">
    <property type="component" value="Chromosome 11"/>
</dbReference>
<dbReference type="EMBL" id="CM001750">
    <property type="protein sequence ID" value="KJB72200.1"/>
    <property type="molecule type" value="Genomic_DNA"/>
</dbReference>
<keyword evidence="4" id="KW-0175">Coiled coil</keyword>
<feature type="compositionally biased region" description="Low complexity" evidence="5">
    <location>
        <begin position="374"/>
        <end position="393"/>
    </location>
</feature>
<dbReference type="GO" id="GO:0003677">
    <property type="term" value="F:DNA binding"/>
    <property type="evidence" value="ECO:0007669"/>
    <property type="project" value="InterPro"/>
</dbReference>
<keyword evidence="2" id="KW-0863">Zinc-finger</keyword>